<reference evidence="1 2" key="1">
    <citation type="journal article" date="2019" name="Int. J. Syst. Evol. Microbiol.">
        <title>The Global Catalogue of Microorganisms (GCM) 10K type strain sequencing project: providing services to taxonomists for standard genome sequencing and annotation.</title>
        <authorList>
            <consortium name="The Broad Institute Genomics Platform"/>
            <consortium name="The Broad Institute Genome Sequencing Center for Infectious Disease"/>
            <person name="Wu L."/>
            <person name="Ma J."/>
        </authorList>
    </citation>
    <scope>NUCLEOTIDE SEQUENCE [LARGE SCALE GENOMIC DNA]</scope>
    <source>
        <strain evidence="1 2">JCM 16002</strain>
    </source>
</reference>
<dbReference type="Proteomes" id="UP001500383">
    <property type="component" value="Unassembled WGS sequence"/>
</dbReference>
<dbReference type="EMBL" id="BAAAQG010000015">
    <property type="protein sequence ID" value="GAA1717028.1"/>
    <property type="molecule type" value="Genomic_DNA"/>
</dbReference>
<evidence type="ECO:0000313" key="1">
    <source>
        <dbReference type="EMBL" id="GAA1717028.1"/>
    </source>
</evidence>
<name>A0ABN2J369_9ACTN</name>
<proteinExistence type="predicted"/>
<gene>
    <name evidence="1" type="ORF">GCM10009831_28650</name>
</gene>
<organism evidence="1 2">
    <name type="scientific">Dietzia cercidiphylli</name>
    <dbReference type="NCBI Taxonomy" id="498199"/>
    <lineage>
        <taxon>Bacteria</taxon>
        <taxon>Bacillati</taxon>
        <taxon>Actinomycetota</taxon>
        <taxon>Actinomycetes</taxon>
        <taxon>Mycobacteriales</taxon>
        <taxon>Dietziaceae</taxon>
        <taxon>Dietzia</taxon>
    </lineage>
</organism>
<evidence type="ECO:0000313" key="2">
    <source>
        <dbReference type="Proteomes" id="UP001500383"/>
    </source>
</evidence>
<dbReference type="RefSeq" id="WP_182610590.1">
    <property type="nucleotide sequence ID" value="NZ_BAAAQG010000015.1"/>
</dbReference>
<protein>
    <submittedName>
        <fullName evidence="1">DUF559 domain-containing protein</fullName>
    </submittedName>
</protein>
<keyword evidence="2" id="KW-1185">Reference proteome</keyword>
<accession>A0ABN2J369</accession>
<sequence length="317" mass="34922">MPPTHSDPARSDPARPPRREAAFVRAVYGGEPFLVNSALAAGILTRQDLRTRFRRLHPRVYVRASAELDPAQKIRAAWLWGGPRSVICGGAAGHLAGEAYFGEELVRDEVQLWRPTWRRAPPGIVVRKWTATPDHLLWQGMAVTTPARTAIDLARHMASDVRAVAALDSMCRTGGTDPDAIAAAAFAMAGQTGVRRVLGLLPAVDPLAESPKESELRLIMGATDLPVFESQVEVRDESGALVSRLDLGNRRWKVGLQYDGNEHLTRARRDGDSVAMLRLASLGWEVRRVTQGLLHTPRTLTRFVRGAFEKQGWEHSV</sequence>
<comment type="caution">
    <text evidence="1">The sequence shown here is derived from an EMBL/GenBank/DDBJ whole genome shotgun (WGS) entry which is preliminary data.</text>
</comment>